<sequence>MTKQNRISQPKYISIKPDVLAMADRLTHKLHVNFSQLVTRLIVESHSKVFAAAPKPQEPQGEVDPLS</sequence>
<organism evidence="1">
    <name type="scientific">uncultured Caudovirales phage</name>
    <dbReference type="NCBI Taxonomy" id="2100421"/>
    <lineage>
        <taxon>Viruses</taxon>
        <taxon>Duplodnaviria</taxon>
        <taxon>Heunggongvirae</taxon>
        <taxon>Uroviricota</taxon>
        <taxon>Caudoviricetes</taxon>
        <taxon>Peduoviridae</taxon>
        <taxon>Maltschvirus</taxon>
        <taxon>Maltschvirus maltsch</taxon>
    </lineage>
</organism>
<dbReference type="EMBL" id="LR797397">
    <property type="protein sequence ID" value="CAB4213380.1"/>
    <property type="molecule type" value="Genomic_DNA"/>
</dbReference>
<gene>
    <name evidence="1" type="ORF">UFOVP1451_29</name>
</gene>
<evidence type="ECO:0000313" key="1">
    <source>
        <dbReference type="EMBL" id="CAB4213380.1"/>
    </source>
</evidence>
<protein>
    <submittedName>
        <fullName evidence="1">Uncharacterized protein</fullName>
    </submittedName>
</protein>
<proteinExistence type="predicted"/>
<reference evidence="1" key="1">
    <citation type="submission" date="2020-05" db="EMBL/GenBank/DDBJ databases">
        <authorList>
            <person name="Chiriac C."/>
            <person name="Salcher M."/>
            <person name="Ghai R."/>
            <person name="Kavagutti S V."/>
        </authorList>
    </citation>
    <scope>NUCLEOTIDE SEQUENCE</scope>
</reference>
<name>A0A6J5SH81_9CAUD</name>
<accession>A0A6J5SH81</accession>